<dbReference type="PROSITE" id="PS50015">
    <property type="entry name" value="SAP_B"/>
    <property type="match status" value="1"/>
</dbReference>
<dbReference type="InterPro" id="IPR001611">
    <property type="entry name" value="Leu-rich_rpt"/>
</dbReference>
<accession>A0A9P1INV8</accession>
<evidence type="ECO:0000256" key="2">
    <source>
        <dbReference type="ARBA" id="ARBA00022723"/>
    </source>
</evidence>
<feature type="domain" description="PPM-type phosphatase" evidence="8">
    <location>
        <begin position="927"/>
        <end position="1153"/>
    </location>
</feature>
<evidence type="ECO:0000313" key="10">
    <source>
        <dbReference type="Proteomes" id="UP001152747"/>
    </source>
</evidence>
<dbReference type="PROSITE" id="PS51746">
    <property type="entry name" value="PPM_2"/>
    <property type="match status" value="1"/>
</dbReference>
<dbReference type="Pfam" id="PF13855">
    <property type="entry name" value="LRR_8"/>
    <property type="match status" value="1"/>
</dbReference>
<sequence>MSSTSTFSILIVFLVVVANFKCESTSVVTCMLCKVITEPLEYNLSPTATLSAMFKKCDKMGLMEPVCGQFVSENVKTIFNRVKSGVPPQTICQAMQMCEPTTCNLLLDPIPSRVANRDALKSVPVAISVEVVNTVPPHAYLTPGFIPIFFSISLPSLLLFYSYSPPFPIIFTFSQSMANNLNEIQSSSSTSSTSKNIAKTLRLYSSDGERSTRMEVDENTMCADICQHFSCDVITLQIGNYHFRQLKPSTSPLAILHDFCRILSMSEDESSRTFDEILTYTDSSSFRHIFSFFLGRPRIRAKSTLNSGILSEDVLIRKGKILHSWVNAKAVFYNSNIRLQMKQNHDDLLNLRKMRADIHDSKRGKSLRLRNDDQCYLLIFQRPNILQVWLTKAQQIEKSTHIDMSDEHLTMIPEQLLTSTDAPIQVLNLRRNSLISRPPLEKNLALGYVDDLYRMSTLQVIDLSANQIQNFPIPLTVLGNLRQLNLSSNYIQNLPREIGNLQRLQLLNLSNNMLTTLPNELVNCTYLSNLDLSFNQFSDVPNCLYQMNILDMFRLAGNNIEKIGRVGSLPSEKIDLRRNILSTSFRLDVENITHLDIRDNSLVSTVHLTNLRFLKIIHCERLQLTSLHLSGDSLTHVYADNNLLESIVIMPLPLNLQTLSLSFNHFKTLPNWICDCPMLTFLRVNDNRLEELPRRIFCSQSLRCIFAFNNQLTQLPDDFDEVAQLETLILYKNQISELPRRFFSGILPRLRQLNLSSNQLEILPYFDASSYCRIQIFRAANNLLTETSVPVIINMKHLKTLDLSHNFLNSFDDSALTSLDLLEEINLSSNRLTRLPDCLALLPALQILRAHSNQLVYIPQLQNCLQLHTIDISSNNISLGTLDFQTPPNLRHFDVTCNSGDFLANNSTEKMNMIDIAEDNQNLFGFQIGMSGSRGSKNKQCIRQMRVANTFAFIDGGSNYFMSTSISRFLSQYLREHPNVDIRSVLLRAHCELGEDGERLGASVMIVRVSERFLEVTAIGTISAAISMNGNVKQIIRGRYEIDDDEYSRIREAHGFVDEENKINGIIQASRQIGHYSMFPIVLPTHSYKKIALTETLDGLIVANNSVWSMVPLDDVAQTFHMNRSPIVIAKKLQDKLQSFDYGGNSNILVLRKMKPQVTFTQNSTLAKRSDILHPAIPALIIPTPAIRHAPKHSPSPPPLPDSNPPPFISESLDFVAISSSKTGKNDEYYSTIKTKRQFDERRQILSRNLKLSPPD</sequence>
<dbReference type="InterPro" id="IPR008139">
    <property type="entry name" value="SaposinB_dom"/>
</dbReference>
<feature type="chain" id="PRO_5040489205" description="PPM-type phosphatase domain-containing protein" evidence="6">
    <location>
        <begin position="25"/>
        <end position="1256"/>
    </location>
</feature>
<evidence type="ECO:0000256" key="3">
    <source>
        <dbReference type="ARBA" id="ARBA00022737"/>
    </source>
</evidence>
<evidence type="ECO:0000256" key="1">
    <source>
        <dbReference type="ARBA" id="ARBA00022614"/>
    </source>
</evidence>
<dbReference type="EMBL" id="CANHGI010000003">
    <property type="protein sequence ID" value="CAI5446652.1"/>
    <property type="molecule type" value="Genomic_DNA"/>
</dbReference>
<dbReference type="Pfam" id="PF00481">
    <property type="entry name" value="PP2C"/>
    <property type="match status" value="1"/>
</dbReference>
<dbReference type="InterPro" id="IPR003591">
    <property type="entry name" value="Leu-rich_rpt_typical-subtyp"/>
</dbReference>
<dbReference type="PANTHER" id="PTHR48051">
    <property type="match status" value="1"/>
</dbReference>
<dbReference type="SMART" id="SM00741">
    <property type="entry name" value="SapB"/>
    <property type="match status" value="1"/>
</dbReference>
<feature type="compositionally biased region" description="Pro residues" evidence="5">
    <location>
        <begin position="1194"/>
        <end position="1206"/>
    </location>
</feature>
<dbReference type="Proteomes" id="UP001152747">
    <property type="component" value="Unassembled WGS sequence"/>
</dbReference>
<dbReference type="SUPFAM" id="SSF52058">
    <property type="entry name" value="L domain-like"/>
    <property type="match status" value="2"/>
</dbReference>
<dbReference type="Pfam" id="PF23598">
    <property type="entry name" value="LRR_14"/>
    <property type="match status" value="1"/>
</dbReference>
<dbReference type="AlphaFoldDB" id="A0A9P1INV8"/>
<dbReference type="PANTHER" id="PTHR48051:SF46">
    <property type="entry name" value="LEUCINE RICH REPEAT-CONTAINING DOMAIN PROTEIN"/>
    <property type="match status" value="1"/>
</dbReference>
<dbReference type="SUPFAM" id="SSF47862">
    <property type="entry name" value="Saposin"/>
    <property type="match status" value="1"/>
</dbReference>
<organism evidence="9 10">
    <name type="scientific">Caenorhabditis angaria</name>
    <dbReference type="NCBI Taxonomy" id="860376"/>
    <lineage>
        <taxon>Eukaryota</taxon>
        <taxon>Metazoa</taxon>
        <taxon>Ecdysozoa</taxon>
        <taxon>Nematoda</taxon>
        <taxon>Chromadorea</taxon>
        <taxon>Rhabditida</taxon>
        <taxon>Rhabditina</taxon>
        <taxon>Rhabditomorpha</taxon>
        <taxon>Rhabditoidea</taxon>
        <taxon>Rhabditidae</taxon>
        <taxon>Peloderinae</taxon>
        <taxon>Caenorhabditis</taxon>
    </lineage>
</organism>
<proteinExistence type="predicted"/>
<keyword evidence="6" id="KW-0732">Signal</keyword>
<keyword evidence="1" id="KW-0433">Leucine-rich repeat</keyword>
<dbReference type="InterPro" id="IPR001932">
    <property type="entry name" value="PPM-type_phosphatase-like_dom"/>
</dbReference>
<dbReference type="InterPro" id="IPR055414">
    <property type="entry name" value="LRR_R13L4/SHOC2-like"/>
</dbReference>
<name>A0A9P1INV8_9PELO</name>
<dbReference type="InterPro" id="IPR055071">
    <property type="entry name" value="RA_PHLPP-like"/>
</dbReference>
<comment type="caution">
    <text evidence="9">The sequence shown here is derived from an EMBL/GenBank/DDBJ whole genome shotgun (WGS) entry which is preliminary data.</text>
</comment>
<evidence type="ECO:0000256" key="5">
    <source>
        <dbReference type="SAM" id="MobiDB-lite"/>
    </source>
</evidence>
<reference evidence="9" key="1">
    <citation type="submission" date="2022-11" db="EMBL/GenBank/DDBJ databases">
        <authorList>
            <person name="Kikuchi T."/>
        </authorList>
    </citation>
    <scope>NUCLEOTIDE SEQUENCE</scope>
    <source>
        <strain evidence="9">PS1010</strain>
    </source>
</reference>
<feature type="signal peptide" evidence="6">
    <location>
        <begin position="1"/>
        <end position="24"/>
    </location>
</feature>
<dbReference type="InterPro" id="IPR032675">
    <property type="entry name" value="LRR_dom_sf"/>
</dbReference>
<gene>
    <name evidence="9" type="ORF">CAMP_LOCUS9289</name>
</gene>
<dbReference type="Gene3D" id="3.60.40.10">
    <property type="entry name" value="PPM-type phosphatase domain"/>
    <property type="match status" value="1"/>
</dbReference>
<feature type="domain" description="Saposin B-type" evidence="7">
    <location>
        <begin position="26"/>
        <end position="102"/>
    </location>
</feature>
<keyword evidence="2" id="KW-0479">Metal-binding</keyword>
<dbReference type="Gene3D" id="3.80.10.10">
    <property type="entry name" value="Ribonuclease Inhibitor"/>
    <property type="match status" value="3"/>
</dbReference>
<dbReference type="Pfam" id="PF23010">
    <property type="entry name" value="RA_3"/>
    <property type="match status" value="1"/>
</dbReference>
<dbReference type="OrthoDB" id="1394818at2759"/>
<dbReference type="SMART" id="SM00364">
    <property type="entry name" value="LRR_BAC"/>
    <property type="match status" value="10"/>
</dbReference>
<dbReference type="PROSITE" id="PS51450">
    <property type="entry name" value="LRR"/>
    <property type="match status" value="6"/>
</dbReference>
<dbReference type="InterPro" id="IPR050216">
    <property type="entry name" value="LRR_domain-containing"/>
</dbReference>
<dbReference type="SMART" id="SM00369">
    <property type="entry name" value="LRR_TYP"/>
    <property type="match status" value="10"/>
</dbReference>
<keyword evidence="3" id="KW-0677">Repeat</keyword>
<evidence type="ECO:0000313" key="9">
    <source>
        <dbReference type="EMBL" id="CAI5446652.1"/>
    </source>
</evidence>
<dbReference type="SMART" id="SM00332">
    <property type="entry name" value="PP2Cc"/>
    <property type="match status" value="1"/>
</dbReference>
<dbReference type="Gene3D" id="1.10.225.10">
    <property type="entry name" value="Saposin-like"/>
    <property type="match status" value="1"/>
</dbReference>
<dbReference type="SUPFAM" id="SSF81606">
    <property type="entry name" value="PP2C-like"/>
    <property type="match status" value="1"/>
</dbReference>
<evidence type="ECO:0000256" key="6">
    <source>
        <dbReference type="SAM" id="SignalP"/>
    </source>
</evidence>
<dbReference type="InterPro" id="IPR011001">
    <property type="entry name" value="Saposin-like"/>
</dbReference>
<evidence type="ECO:0000256" key="4">
    <source>
        <dbReference type="ARBA" id="ARBA00023157"/>
    </source>
</evidence>
<feature type="region of interest" description="Disordered" evidence="5">
    <location>
        <begin position="1187"/>
        <end position="1206"/>
    </location>
</feature>
<evidence type="ECO:0000259" key="7">
    <source>
        <dbReference type="PROSITE" id="PS50015"/>
    </source>
</evidence>
<dbReference type="GO" id="GO:0046872">
    <property type="term" value="F:metal ion binding"/>
    <property type="evidence" value="ECO:0007669"/>
    <property type="project" value="UniProtKB-KW"/>
</dbReference>
<protein>
    <recommendedName>
        <fullName evidence="11">PPM-type phosphatase domain-containing protein</fullName>
    </recommendedName>
</protein>
<keyword evidence="10" id="KW-1185">Reference proteome</keyword>
<dbReference type="InterPro" id="IPR036457">
    <property type="entry name" value="PPM-type-like_dom_sf"/>
</dbReference>
<evidence type="ECO:0008006" key="11">
    <source>
        <dbReference type="Google" id="ProtNLM"/>
    </source>
</evidence>
<dbReference type="GO" id="GO:0005737">
    <property type="term" value="C:cytoplasm"/>
    <property type="evidence" value="ECO:0007669"/>
    <property type="project" value="TreeGrafter"/>
</dbReference>
<evidence type="ECO:0000259" key="8">
    <source>
        <dbReference type="PROSITE" id="PS51746"/>
    </source>
</evidence>
<keyword evidence="4" id="KW-1015">Disulfide bond</keyword>